<reference evidence="2 3" key="1">
    <citation type="submission" date="2016-10" db="EMBL/GenBank/DDBJ databases">
        <authorList>
            <person name="Varghese N."/>
            <person name="Submissions S."/>
        </authorList>
    </citation>
    <scope>NUCLEOTIDE SEQUENCE [LARGE SCALE GENOMIC DNA]</scope>
    <source>
        <strain evidence="2 3">Mar_2010_102</strain>
    </source>
</reference>
<dbReference type="InterPro" id="IPR021255">
    <property type="entry name" value="DUF2807"/>
</dbReference>
<evidence type="ECO:0000313" key="2">
    <source>
        <dbReference type="EMBL" id="SDR72072.1"/>
    </source>
</evidence>
<dbReference type="STRING" id="1250231.SAMN04488552_0699"/>
<dbReference type="AlphaFoldDB" id="A0A1H1LCM5"/>
<protein>
    <submittedName>
        <fullName evidence="2">Auto-transporter adhesin, head GIN domain</fullName>
    </submittedName>
</protein>
<dbReference type="Gene3D" id="2.160.20.120">
    <property type="match status" value="1"/>
</dbReference>
<name>A0A1H1LCM5_9FLAO</name>
<gene>
    <name evidence="2" type="ORF">SAMN04488552_0699</name>
</gene>
<dbReference type="EMBL" id="LT629745">
    <property type="protein sequence ID" value="SDR72072.1"/>
    <property type="molecule type" value="Genomic_DNA"/>
</dbReference>
<proteinExistence type="predicted"/>
<evidence type="ECO:0000313" key="3">
    <source>
        <dbReference type="Proteomes" id="UP000198858"/>
    </source>
</evidence>
<dbReference type="RefSeq" id="WP_089661313.1">
    <property type="nucleotide sequence ID" value="NZ_LT629745.1"/>
</dbReference>
<feature type="domain" description="Putative auto-transporter adhesin head GIN" evidence="1">
    <location>
        <begin position="42"/>
        <end position="147"/>
    </location>
</feature>
<dbReference type="Proteomes" id="UP000198858">
    <property type="component" value="Chromosome I"/>
</dbReference>
<sequence length="278" mass="31273">MRAFILILILLLGFPYDILGQKKEKIKGNKEVISISKEIKEPFERIEISDDVTVELQRGIRNSYTLTTDQNLIEEVAVEVQNEILKIYTKSKITNSKKLYLIITLESINSLIVNDNSLVKSAESLEINNLNIVLNNSSKIDLDLNIGQNIEIYFSDNAGGKITLNAKQILIDMKNRSDLKAKLIQCQNLEIRLKNSAGIKLDGDVDKSFYNVEGTSNLDAKKLKTRSAVLNSKNRTDIYVNAAKSIVIDAEGKSKIYIYGNPEIDLKGLTDHSRIIKK</sequence>
<accession>A0A1H1LCM5</accession>
<organism evidence="2 3">
    <name type="scientific">Christiangramia echinicola</name>
    <dbReference type="NCBI Taxonomy" id="279359"/>
    <lineage>
        <taxon>Bacteria</taxon>
        <taxon>Pseudomonadati</taxon>
        <taxon>Bacteroidota</taxon>
        <taxon>Flavobacteriia</taxon>
        <taxon>Flavobacteriales</taxon>
        <taxon>Flavobacteriaceae</taxon>
        <taxon>Christiangramia</taxon>
    </lineage>
</organism>
<keyword evidence="3" id="KW-1185">Reference proteome</keyword>
<evidence type="ECO:0000259" key="1">
    <source>
        <dbReference type="Pfam" id="PF10988"/>
    </source>
</evidence>
<feature type="domain" description="Putative auto-transporter adhesin head GIN" evidence="1">
    <location>
        <begin position="160"/>
        <end position="262"/>
    </location>
</feature>
<dbReference type="Pfam" id="PF10988">
    <property type="entry name" value="DUF2807"/>
    <property type="match status" value="2"/>
</dbReference>